<dbReference type="PANTHER" id="PTHR42748:SF30">
    <property type="entry name" value="NMRA-LIKE DOMAIN-CONTAINING PROTEIN"/>
    <property type="match status" value="1"/>
</dbReference>
<evidence type="ECO:0000256" key="1">
    <source>
        <dbReference type="ARBA" id="ARBA00006328"/>
    </source>
</evidence>
<dbReference type="Gene3D" id="3.90.25.10">
    <property type="entry name" value="UDP-galactose 4-epimerase, domain 1"/>
    <property type="match status" value="1"/>
</dbReference>
<dbReference type="PANTHER" id="PTHR42748">
    <property type="entry name" value="NITROGEN METABOLITE REPRESSION PROTEIN NMRA FAMILY MEMBER"/>
    <property type="match status" value="1"/>
</dbReference>
<evidence type="ECO:0000259" key="4">
    <source>
        <dbReference type="Pfam" id="PF05368"/>
    </source>
</evidence>
<proteinExistence type="inferred from homology"/>
<keyword evidence="3" id="KW-0560">Oxidoreductase</keyword>
<dbReference type="InterPro" id="IPR051164">
    <property type="entry name" value="NmrA-like_oxidored"/>
</dbReference>
<keyword evidence="6" id="KW-1185">Reference proteome</keyword>
<protein>
    <recommendedName>
        <fullName evidence="4">NmrA-like domain-containing protein</fullName>
    </recommendedName>
</protein>
<dbReference type="Pfam" id="PF05368">
    <property type="entry name" value="NmrA"/>
    <property type="match status" value="1"/>
</dbReference>
<evidence type="ECO:0000313" key="5">
    <source>
        <dbReference type="EMBL" id="KAK8084624.1"/>
    </source>
</evidence>
<dbReference type="CDD" id="cd05251">
    <property type="entry name" value="NmrA_like_SDR_a"/>
    <property type="match status" value="1"/>
</dbReference>
<organism evidence="5 6">
    <name type="scientific">Apiospora hydei</name>
    <dbReference type="NCBI Taxonomy" id="1337664"/>
    <lineage>
        <taxon>Eukaryota</taxon>
        <taxon>Fungi</taxon>
        <taxon>Dikarya</taxon>
        <taxon>Ascomycota</taxon>
        <taxon>Pezizomycotina</taxon>
        <taxon>Sordariomycetes</taxon>
        <taxon>Xylariomycetidae</taxon>
        <taxon>Amphisphaeriales</taxon>
        <taxon>Apiosporaceae</taxon>
        <taxon>Apiospora</taxon>
    </lineage>
</organism>
<comment type="similarity">
    <text evidence="1">Belongs to the NmrA-type oxidoreductase family.</text>
</comment>
<dbReference type="EMBL" id="JAQQWN010000005">
    <property type="protein sequence ID" value="KAK8084624.1"/>
    <property type="molecule type" value="Genomic_DNA"/>
</dbReference>
<evidence type="ECO:0000256" key="3">
    <source>
        <dbReference type="ARBA" id="ARBA00023002"/>
    </source>
</evidence>
<dbReference type="Proteomes" id="UP001433268">
    <property type="component" value="Unassembled WGS sequence"/>
</dbReference>
<accession>A0ABR1WM62</accession>
<evidence type="ECO:0000313" key="6">
    <source>
        <dbReference type="Proteomes" id="UP001433268"/>
    </source>
</evidence>
<dbReference type="SUPFAM" id="SSF51735">
    <property type="entry name" value="NAD(P)-binding Rossmann-fold domains"/>
    <property type="match status" value="1"/>
</dbReference>
<reference evidence="5 6" key="1">
    <citation type="submission" date="2023-01" db="EMBL/GenBank/DDBJ databases">
        <title>Analysis of 21 Apiospora genomes using comparative genomics revels a genus with tremendous synthesis potential of carbohydrate active enzymes and secondary metabolites.</title>
        <authorList>
            <person name="Sorensen T."/>
        </authorList>
    </citation>
    <scope>NUCLEOTIDE SEQUENCE [LARGE SCALE GENOMIC DNA]</scope>
    <source>
        <strain evidence="5 6">CBS 114990</strain>
    </source>
</reference>
<gene>
    <name evidence="5" type="ORF">PG997_005895</name>
</gene>
<keyword evidence="2" id="KW-0521">NADP</keyword>
<dbReference type="InterPro" id="IPR008030">
    <property type="entry name" value="NmrA-like"/>
</dbReference>
<name>A0ABR1WM62_9PEZI</name>
<feature type="domain" description="NmrA-like" evidence="4">
    <location>
        <begin position="3"/>
        <end position="296"/>
    </location>
</feature>
<sequence>MPKLLVIFGATGQQGGALIDHVLNTPSLSLEFTLRGTTRNASKPAASALKDRGVEIVEPLCDHIGSEQITYCISRGNAVWDEGSVEVEIKQGKAIADASVTAGVTQLIWSSLPNVTKMTNGEHGLAHFDSKAEVEEYIRNLNIRSTFFMPGWFMQNHLSIMPLVKSDDGSYTFRQPWPSTTRIPVINIRDTGKFLAPVLANPDKYHGKRLTCATAFYTPVEMAETWSKVLGKNVKLQQVTEEESFVIQFTEEQKKMIKDASTLMTKYEYYGSTGDDDLAWTLAQLTDRPVTWEEFLQDHRPLFL</sequence>
<dbReference type="GeneID" id="92043270"/>
<comment type="caution">
    <text evidence="5">The sequence shown here is derived from an EMBL/GenBank/DDBJ whole genome shotgun (WGS) entry which is preliminary data.</text>
</comment>
<dbReference type="Gene3D" id="3.40.50.720">
    <property type="entry name" value="NAD(P)-binding Rossmann-like Domain"/>
    <property type="match status" value="1"/>
</dbReference>
<dbReference type="RefSeq" id="XP_066669133.1">
    <property type="nucleotide sequence ID" value="XM_066810210.1"/>
</dbReference>
<dbReference type="InterPro" id="IPR036291">
    <property type="entry name" value="NAD(P)-bd_dom_sf"/>
</dbReference>
<evidence type="ECO:0000256" key="2">
    <source>
        <dbReference type="ARBA" id="ARBA00022857"/>
    </source>
</evidence>